<protein>
    <submittedName>
        <fullName evidence="1">Uncharacterized protein</fullName>
    </submittedName>
</protein>
<dbReference type="EMBL" id="CM043788">
    <property type="protein sequence ID" value="KAI4828711.1"/>
    <property type="molecule type" value="Genomic_DNA"/>
</dbReference>
<organism evidence="1 2">
    <name type="scientific">Chaenocephalus aceratus</name>
    <name type="common">Blackfin icefish</name>
    <name type="synonym">Chaenichthys aceratus</name>
    <dbReference type="NCBI Taxonomy" id="36190"/>
    <lineage>
        <taxon>Eukaryota</taxon>
        <taxon>Metazoa</taxon>
        <taxon>Chordata</taxon>
        <taxon>Craniata</taxon>
        <taxon>Vertebrata</taxon>
        <taxon>Euteleostomi</taxon>
        <taxon>Actinopterygii</taxon>
        <taxon>Neopterygii</taxon>
        <taxon>Teleostei</taxon>
        <taxon>Neoteleostei</taxon>
        <taxon>Acanthomorphata</taxon>
        <taxon>Eupercaria</taxon>
        <taxon>Perciformes</taxon>
        <taxon>Notothenioidei</taxon>
        <taxon>Channichthyidae</taxon>
        <taxon>Chaenocephalus</taxon>
    </lineage>
</organism>
<gene>
    <name evidence="1" type="ORF">KUCAC02_022789</name>
</gene>
<comment type="caution">
    <text evidence="1">The sequence shown here is derived from an EMBL/GenBank/DDBJ whole genome shotgun (WGS) entry which is preliminary data.</text>
</comment>
<dbReference type="Proteomes" id="UP001057452">
    <property type="component" value="Chromosome 4"/>
</dbReference>
<evidence type="ECO:0000313" key="1">
    <source>
        <dbReference type="EMBL" id="KAI4828711.1"/>
    </source>
</evidence>
<proteinExistence type="predicted"/>
<name>A0ACB9XPE7_CHAAC</name>
<evidence type="ECO:0000313" key="2">
    <source>
        <dbReference type="Proteomes" id="UP001057452"/>
    </source>
</evidence>
<sequence>MTSTNYLYFIVKTKPQFPGLINAGQICYIKESIYNKKQSVRERSPSSAKLPVFVLGSISSLGYDIERERSSSNSSGTHTGTPVIVEEGGEKLRGIIRYIGPITETPLDIISAKFFGIELQGEDRGNGPTDGSYRNTTFFPCDKYSGIFAAFSRVRPAVPSSLSPSVPKHSAQTEAEGLNVGDRVTYFIDEKCRHGMVLYLQGDSDKDESGKRGGEVEVPLHEVVKGRCLQSQRVWLLIHLQRNQTLRICIRISA</sequence>
<accession>A0ACB9XPE7</accession>
<reference evidence="1" key="1">
    <citation type="submission" date="2022-05" db="EMBL/GenBank/DDBJ databases">
        <title>Chromosome-level genome of Chaenocephalus aceratus.</title>
        <authorList>
            <person name="Park H."/>
        </authorList>
    </citation>
    <scope>NUCLEOTIDE SEQUENCE</scope>
    <source>
        <strain evidence="1">KU_202001</strain>
    </source>
</reference>
<keyword evidence="2" id="KW-1185">Reference proteome</keyword>